<dbReference type="KEGG" id="malv:MALV_18680"/>
<dbReference type="AlphaFoldDB" id="A0A6N4USA8"/>
<comment type="cofactor">
    <cofactor evidence="1">
        <name>FAD</name>
        <dbReference type="ChEBI" id="CHEBI:57692"/>
    </cofactor>
</comment>
<dbReference type="GO" id="GO:0016491">
    <property type="term" value="F:oxidoreductase activity"/>
    <property type="evidence" value="ECO:0007669"/>
    <property type="project" value="UniProtKB-KW"/>
</dbReference>
<keyword evidence="4" id="KW-0274">FAD</keyword>
<dbReference type="InterPro" id="IPR016167">
    <property type="entry name" value="FAD-bd_PCMH_sub1"/>
</dbReference>
<dbReference type="InterPro" id="IPR016169">
    <property type="entry name" value="FAD-bd_PCMH_sub2"/>
</dbReference>
<protein>
    <submittedName>
        <fullName evidence="7">FAD-linked oxidase</fullName>
    </submittedName>
</protein>
<dbReference type="InterPro" id="IPR006093">
    <property type="entry name" value="Oxy_OxRdtase_FAD_BS"/>
</dbReference>
<sequence>MLCVDNLHGLFAERTPMTLTDIARDGLDDALKGLRAHVAAPVALPGEVGYERATPWNVAATVEPAAVVLATTAYDIANTVGFAAARGYRVAVQATGHGAMAVASDTILVVTSEMTGVTIDPVARTARVAAGATWQQVLDAAAPHGLAGACGSAPGVGVVGYLTGGGIGPLVRTVGLSSDHVRSFELVTGAGELLRATPEENAELFWGLRGGKSTLGIVTSVEIDLLPIPEFYGGAVYFDGADAGVVLREWATWCADLPESISTSIALQQLPPLPGIPEPLAGRFTVAVRYAAVGDFDEAERRLAPMRAVATPVLDTVAVMPYAAIGAVHADPVDPMPCYEHHTLLRELTAETVDVLLGAAGPDSGSVQTIVEVRMLGGAFAREGRHRSAFCHRDAAFTVATIGVLAPPTAAAVVAQAGALIVALSQWSSGGQIANFAPSEDAGRAGRVYDAETRHWLAALAERHDPAGVFRCGQVVRFVD</sequence>
<dbReference type="PANTHER" id="PTHR42973:SF39">
    <property type="entry name" value="FAD-BINDING PCMH-TYPE DOMAIN-CONTAINING PROTEIN"/>
    <property type="match status" value="1"/>
</dbReference>
<dbReference type="InterPro" id="IPR016166">
    <property type="entry name" value="FAD-bd_PCMH"/>
</dbReference>
<dbReference type="Gene3D" id="3.40.462.20">
    <property type="match status" value="1"/>
</dbReference>
<evidence type="ECO:0000256" key="1">
    <source>
        <dbReference type="ARBA" id="ARBA00001974"/>
    </source>
</evidence>
<dbReference type="PROSITE" id="PS00862">
    <property type="entry name" value="OX2_COVAL_FAD"/>
    <property type="match status" value="1"/>
</dbReference>
<dbReference type="PROSITE" id="PS51387">
    <property type="entry name" value="FAD_PCMH"/>
    <property type="match status" value="1"/>
</dbReference>
<keyword evidence="8" id="KW-1185">Reference proteome</keyword>
<keyword evidence="3" id="KW-0285">Flavoprotein</keyword>
<dbReference type="Proteomes" id="UP000466906">
    <property type="component" value="Chromosome"/>
</dbReference>
<evidence type="ECO:0000256" key="2">
    <source>
        <dbReference type="ARBA" id="ARBA00005466"/>
    </source>
</evidence>
<evidence type="ECO:0000256" key="3">
    <source>
        <dbReference type="ARBA" id="ARBA00022630"/>
    </source>
</evidence>
<dbReference type="PANTHER" id="PTHR42973">
    <property type="entry name" value="BINDING OXIDOREDUCTASE, PUTATIVE (AFU_ORTHOLOGUE AFUA_1G17690)-RELATED"/>
    <property type="match status" value="1"/>
</dbReference>
<dbReference type="InterPro" id="IPR050416">
    <property type="entry name" value="FAD-linked_Oxidoreductase"/>
</dbReference>
<dbReference type="InterPro" id="IPR036318">
    <property type="entry name" value="FAD-bd_PCMH-like_sf"/>
</dbReference>
<evidence type="ECO:0000256" key="4">
    <source>
        <dbReference type="ARBA" id="ARBA00022827"/>
    </source>
</evidence>
<proteinExistence type="inferred from homology"/>
<keyword evidence="5" id="KW-0560">Oxidoreductase</keyword>
<dbReference type="EMBL" id="AP022565">
    <property type="protein sequence ID" value="BBX26743.1"/>
    <property type="molecule type" value="Genomic_DNA"/>
</dbReference>
<name>A0A6N4USA8_9MYCO</name>
<evidence type="ECO:0000313" key="8">
    <source>
        <dbReference type="Proteomes" id="UP000466906"/>
    </source>
</evidence>
<dbReference type="GO" id="GO:0071949">
    <property type="term" value="F:FAD binding"/>
    <property type="evidence" value="ECO:0007669"/>
    <property type="project" value="InterPro"/>
</dbReference>
<dbReference type="SUPFAM" id="SSF56176">
    <property type="entry name" value="FAD-binding/transporter-associated domain-like"/>
    <property type="match status" value="1"/>
</dbReference>
<gene>
    <name evidence="7" type="ORF">MALV_18680</name>
</gene>
<dbReference type="InterPro" id="IPR006094">
    <property type="entry name" value="Oxid_FAD_bind_N"/>
</dbReference>
<dbReference type="Pfam" id="PF01565">
    <property type="entry name" value="FAD_binding_4"/>
    <property type="match status" value="1"/>
</dbReference>
<dbReference type="Gene3D" id="3.30.465.10">
    <property type="match status" value="1"/>
</dbReference>
<accession>A0A6N4USA8</accession>
<comment type="similarity">
    <text evidence="2">Belongs to the oxygen-dependent FAD-linked oxidoreductase family.</text>
</comment>
<evidence type="ECO:0000256" key="5">
    <source>
        <dbReference type="ARBA" id="ARBA00023002"/>
    </source>
</evidence>
<evidence type="ECO:0000313" key="7">
    <source>
        <dbReference type="EMBL" id="BBX26743.1"/>
    </source>
</evidence>
<feature type="domain" description="FAD-binding PCMH-type" evidence="6">
    <location>
        <begin position="60"/>
        <end position="228"/>
    </location>
</feature>
<organism evidence="7 8">
    <name type="scientific">Mycolicibacterium alvei</name>
    <dbReference type="NCBI Taxonomy" id="67081"/>
    <lineage>
        <taxon>Bacteria</taxon>
        <taxon>Bacillati</taxon>
        <taxon>Actinomycetota</taxon>
        <taxon>Actinomycetes</taxon>
        <taxon>Mycobacteriales</taxon>
        <taxon>Mycobacteriaceae</taxon>
        <taxon>Mycolicibacterium</taxon>
    </lineage>
</organism>
<dbReference type="Gene3D" id="3.30.43.10">
    <property type="entry name" value="Uridine Diphospho-n-acetylenolpyruvylglucosamine Reductase, domain 2"/>
    <property type="match status" value="1"/>
</dbReference>
<reference evidence="7 8" key="1">
    <citation type="journal article" date="2019" name="Emerg. Microbes Infect.">
        <title>Comprehensive subspecies identification of 175 nontuberculous mycobacteria species based on 7547 genomic profiles.</title>
        <authorList>
            <person name="Matsumoto Y."/>
            <person name="Kinjo T."/>
            <person name="Motooka D."/>
            <person name="Nabeya D."/>
            <person name="Jung N."/>
            <person name="Uechi K."/>
            <person name="Horii T."/>
            <person name="Iida T."/>
            <person name="Fujita J."/>
            <person name="Nakamura S."/>
        </authorList>
    </citation>
    <scope>NUCLEOTIDE SEQUENCE [LARGE SCALE GENOMIC DNA]</scope>
    <source>
        <strain evidence="7 8">JCM 12272</strain>
    </source>
</reference>
<evidence type="ECO:0000259" key="6">
    <source>
        <dbReference type="PROSITE" id="PS51387"/>
    </source>
</evidence>